<keyword evidence="5 7" id="KW-0326">Glycosidase</keyword>
<evidence type="ECO:0000259" key="10">
    <source>
        <dbReference type="PROSITE" id="PS51910"/>
    </source>
</evidence>
<dbReference type="GO" id="GO:0005576">
    <property type="term" value="C:extracellular region"/>
    <property type="evidence" value="ECO:0007669"/>
    <property type="project" value="TreeGrafter"/>
</dbReference>
<evidence type="ECO:0000313" key="11">
    <source>
        <dbReference type="EMBL" id="KAJ4490896.1"/>
    </source>
</evidence>
<evidence type="ECO:0000256" key="4">
    <source>
        <dbReference type="ARBA" id="ARBA00023277"/>
    </source>
</evidence>
<keyword evidence="4" id="KW-0119">Carbohydrate metabolism</keyword>
<dbReference type="Gene3D" id="3.20.20.80">
    <property type="entry name" value="Glycosidases"/>
    <property type="match status" value="1"/>
</dbReference>
<dbReference type="Proteomes" id="UP001150266">
    <property type="component" value="Unassembled WGS sequence"/>
</dbReference>
<dbReference type="PROSITE" id="PS51910">
    <property type="entry name" value="GH18_2"/>
    <property type="match status" value="1"/>
</dbReference>
<dbReference type="GO" id="GO:0006032">
    <property type="term" value="P:chitin catabolic process"/>
    <property type="evidence" value="ECO:0007669"/>
    <property type="project" value="UniProtKB-KW"/>
</dbReference>
<dbReference type="InterPro" id="IPR001579">
    <property type="entry name" value="Glyco_hydro_18_chit_AS"/>
</dbReference>
<comment type="catalytic activity">
    <reaction evidence="1">
        <text>Random endo-hydrolysis of N-acetyl-beta-D-glucosaminide (1-&gt;4)-beta-linkages in chitin and chitodextrins.</text>
        <dbReference type="EC" id="3.2.1.14"/>
    </reaction>
</comment>
<sequence>MPITITTIMLAALFLQAATLSANNATGSTRSVSWYAGWHSADLPLNQISWSKYTQLTYAFATTTSDAKTLFLDDSDEALLPQFVRTAHQNNVSASLSIGGWGGSQYFSTNVGSAANRTAFVKTVTALATQYDLDGLDFDWEYPNRQGIGCNTINNNDTTNFLSFLQELRQDSTGSKLILSAATSLLPWNDTSGSPSKDVSGFSKVLDFVAIMNYDVYNILSSHAGPNSPLNDMCAPANDQTGSAVSSVKAWTDAGMPASQILLGIAAYGHSFVVPESTAFQSSSSTNITNVYPSFNKSAEHLGDRWDTSGGVDICGNFSGPSGVYSYWGLVEEGYINKDGTPKSGIGYLFDNCSQTPFVYGEFNQTWISYDNVQSFALKGQFIKNTGLGGFSMWEAAGDLNDTLLDSIRAYFSFPSAFQISIPLLTLGALYSM</sequence>
<dbReference type="InterPro" id="IPR017853">
    <property type="entry name" value="GH"/>
</dbReference>
<dbReference type="SUPFAM" id="SSF54556">
    <property type="entry name" value="Chitinase insertion domain"/>
    <property type="match status" value="1"/>
</dbReference>
<evidence type="ECO:0000256" key="2">
    <source>
        <dbReference type="ARBA" id="ARBA00022801"/>
    </source>
</evidence>
<keyword evidence="12" id="KW-1185">Reference proteome</keyword>
<dbReference type="AlphaFoldDB" id="A0A9W9AX14"/>
<dbReference type="OrthoDB" id="73875at2759"/>
<dbReference type="InterPro" id="IPR001223">
    <property type="entry name" value="Glyco_hydro18_cat"/>
</dbReference>
<keyword evidence="2 7" id="KW-0378">Hydrolase</keyword>
<dbReference type="PANTHER" id="PTHR11177">
    <property type="entry name" value="CHITINASE"/>
    <property type="match status" value="1"/>
</dbReference>
<dbReference type="SUPFAM" id="SSF51445">
    <property type="entry name" value="(Trans)glycosidases"/>
    <property type="match status" value="1"/>
</dbReference>
<feature type="signal peptide" evidence="9">
    <location>
        <begin position="1"/>
        <end position="21"/>
    </location>
</feature>
<dbReference type="PANTHER" id="PTHR11177:SF392">
    <property type="entry name" value="HAP41P"/>
    <property type="match status" value="1"/>
</dbReference>
<gene>
    <name evidence="11" type="ORF">J3R30DRAFT_3400148</name>
</gene>
<keyword evidence="6" id="KW-0624">Polysaccharide degradation</keyword>
<dbReference type="InterPro" id="IPR029070">
    <property type="entry name" value="Chitinase_insertion_sf"/>
</dbReference>
<dbReference type="EMBL" id="JAOTPV010000001">
    <property type="protein sequence ID" value="KAJ4490896.1"/>
    <property type="molecule type" value="Genomic_DNA"/>
</dbReference>
<feature type="chain" id="PRO_5040877269" evidence="9">
    <location>
        <begin position="22"/>
        <end position="433"/>
    </location>
</feature>
<dbReference type="Pfam" id="PF00704">
    <property type="entry name" value="Glyco_hydro_18"/>
    <property type="match status" value="1"/>
</dbReference>
<evidence type="ECO:0000256" key="1">
    <source>
        <dbReference type="ARBA" id="ARBA00000822"/>
    </source>
</evidence>
<dbReference type="SMART" id="SM00636">
    <property type="entry name" value="Glyco_18"/>
    <property type="match status" value="1"/>
</dbReference>
<keyword evidence="9" id="KW-0732">Signal</keyword>
<proteinExistence type="inferred from homology"/>
<dbReference type="InterPro" id="IPR050314">
    <property type="entry name" value="Glycosyl_Hydrlase_18"/>
</dbReference>
<evidence type="ECO:0000256" key="5">
    <source>
        <dbReference type="ARBA" id="ARBA00023295"/>
    </source>
</evidence>
<evidence type="ECO:0000256" key="6">
    <source>
        <dbReference type="ARBA" id="ARBA00023326"/>
    </source>
</evidence>
<evidence type="ECO:0000256" key="3">
    <source>
        <dbReference type="ARBA" id="ARBA00023024"/>
    </source>
</evidence>
<dbReference type="PROSITE" id="PS01095">
    <property type="entry name" value="GH18_1"/>
    <property type="match status" value="1"/>
</dbReference>
<dbReference type="GO" id="GO:0008061">
    <property type="term" value="F:chitin binding"/>
    <property type="evidence" value="ECO:0007669"/>
    <property type="project" value="InterPro"/>
</dbReference>
<evidence type="ECO:0000313" key="12">
    <source>
        <dbReference type="Proteomes" id="UP001150266"/>
    </source>
</evidence>
<organism evidence="11 12">
    <name type="scientific">Lentinula aciculospora</name>
    <dbReference type="NCBI Taxonomy" id="153920"/>
    <lineage>
        <taxon>Eukaryota</taxon>
        <taxon>Fungi</taxon>
        <taxon>Dikarya</taxon>
        <taxon>Basidiomycota</taxon>
        <taxon>Agaricomycotina</taxon>
        <taxon>Agaricomycetes</taxon>
        <taxon>Agaricomycetidae</taxon>
        <taxon>Agaricales</taxon>
        <taxon>Marasmiineae</taxon>
        <taxon>Omphalotaceae</taxon>
        <taxon>Lentinula</taxon>
    </lineage>
</organism>
<dbReference type="InterPro" id="IPR011583">
    <property type="entry name" value="Chitinase_II/V-like_cat"/>
</dbReference>
<keyword evidence="3" id="KW-0146">Chitin degradation</keyword>
<reference evidence="11" key="1">
    <citation type="submission" date="2022-08" db="EMBL/GenBank/DDBJ databases">
        <title>A Global Phylogenomic Analysis of the Shiitake Genus Lentinula.</title>
        <authorList>
            <consortium name="DOE Joint Genome Institute"/>
            <person name="Sierra-Patev S."/>
            <person name="Min B."/>
            <person name="Naranjo-Ortiz M."/>
            <person name="Looney B."/>
            <person name="Konkel Z."/>
            <person name="Slot J.C."/>
            <person name="Sakamoto Y."/>
            <person name="Steenwyk J.L."/>
            <person name="Rokas A."/>
            <person name="Carro J."/>
            <person name="Camarero S."/>
            <person name="Ferreira P."/>
            <person name="Molpeceres G."/>
            <person name="Ruiz-Duenas F.J."/>
            <person name="Serrano A."/>
            <person name="Henrissat B."/>
            <person name="Drula E."/>
            <person name="Hughes K.W."/>
            <person name="Mata J.L."/>
            <person name="Ishikawa N.K."/>
            <person name="Vargas-Isla R."/>
            <person name="Ushijima S."/>
            <person name="Smith C.A."/>
            <person name="Ahrendt S."/>
            <person name="Andreopoulos W."/>
            <person name="He G."/>
            <person name="Labutti K."/>
            <person name="Lipzen A."/>
            <person name="Ng V."/>
            <person name="Riley R."/>
            <person name="Sandor L."/>
            <person name="Barry K."/>
            <person name="Martinez A.T."/>
            <person name="Xiao Y."/>
            <person name="Gibbons J.G."/>
            <person name="Terashima K."/>
            <person name="Grigoriev I.V."/>
            <person name="Hibbett D.S."/>
        </authorList>
    </citation>
    <scope>NUCLEOTIDE SEQUENCE</scope>
    <source>
        <strain evidence="11">JLM2183</strain>
    </source>
</reference>
<accession>A0A9W9AX14</accession>
<comment type="similarity">
    <text evidence="8">Belongs to the glycosyl hydrolase 18 family.</text>
</comment>
<dbReference type="Gene3D" id="3.10.50.10">
    <property type="match status" value="1"/>
</dbReference>
<feature type="domain" description="GH18" evidence="10">
    <location>
        <begin position="29"/>
        <end position="415"/>
    </location>
</feature>
<evidence type="ECO:0000256" key="9">
    <source>
        <dbReference type="SAM" id="SignalP"/>
    </source>
</evidence>
<name>A0A9W9AX14_9AGAR</name>
<dbReference type="GO" id="GO:0008843">
    <property type="term" value="F:endochitinase activity"/>
    <property type="evidence" value="ECO:0007669"/>
    <property type="project" value="UniProtKB-EC"/>
</dbReference>
<dbReference type="GO" id="GO:0000272">
    <property type="term" value="P:polysaccharide catabolic process"/>
    <property type="evidence" value="ECO:0007669"/>
    <property type="project" value="UniProtKB-KW"/>
</dbReference>
<evidence type="ECO:0000256" key="8">
    <source>
        <dbReference type="RuleBase" id="RU004453"/>
    </source>
</evidence>
<comment type="caution">
    <text evidence="11">The sequence shown here is derived from an EMBL/GenBank/DDBJ whole genome shotgun (WGS) entry which is preliminary data.</text>
</comment>
<protein>
    <submittedName>
        <fullName evidence="11">Glycoside hydrolase family 18 protein</fullName>
    </submittedName>
</protein>
<evidence type="ECO:0000256" key="7">
    <source>
        <dbReference type="RuleBase" id="RU000489"/>
    </source>
</evidence>